<protein>
    <submittedName>
        <fullName evidence="13">Uncharacterized protein</fullName>
    </submittedName>
</protein>
<dbReference type="EMBL" id="JBAMIC010000019">
    <property type="protein sequence ID" value="KAK7093192.1"/>
    <property type="molecule type" value="Genomic_DNA"/>
</dbReference>
<evidence type="ECO:0000256" key="4">
    <source>
        <dbReference type="ARBA" id="ARBA00022692"/>
    </source>
</evidence>
<keyword evidence="6" id="KW-0915">Sodium</keyword>
<dbReference type="PRINTS" id="PR01078">
    <property type="entry name" value="AMINACHANNEL"/>
</dbReference>
<evidence type="ECO:0000256" key="6">
    <source>
        <dbReference type="ARBA" id="ARBA00023053"/>
    </source>
</evidence>
<dbReference type="InterPro" id="IPR001873">
    <property type="entry name" value="ENaC"/>
</dbReference>
<organism evidence="13 14">
    <name type="scientific">Littorina saxatilis</name>
    <dbReference type="NCBI Taxonomy" id="31220"/>
    <lineage>
        <taxon>Eukaryota</taxon>
        <taxon>Metazoa</taxon>
        <taxon>Spiralia</taxon>
        <taxon>Lophotrochozoa</taxon>
        <taxon>Mollusca</taxon>
        <taxon>Gastropoda</taxon>
        <taxon>Caenogastropoda</taxon>
        <taxon>Littorinimorpha</taxon>
        <taxon>Littorinoidea</taxon>
        <taxon>Littorinidae</taxon>
        <taxon>Littorina</taxon>
    </lineage>
</organism>
<comment type="similarity">
    <text evidence="11">Belongs to the amiloride-sensitive sodium channel (TC 1.A.6) family.</text>
</comment>
<comment type="subcellular location">
    <subcellularLocation>
        <location evidence="1">Membrane</location>
        <topology evidence="1">Multi-pass membrane protein</topology>
    </subcellularLocation>
</comment>
<sequence length="403" mass="44937">MAENGEHAKVKVTGQGRDMTVQHVPHKADSVWDGLGLRDVTLPPSPVSHTHTTRRREREGFRGVGRGVHDRCCDDTWVDFTADTSLHGLKYIWMRDIFLLRRLLWLTMTLACSAIMMYQIVDRIIYFAAMPVTVDVRVNFNTSLHFPAITICNQNTFRASQAARLGLYELLTDLHDDLDPVNSSELVQYGASNLSMATLYSATKHTLHDLLLRCERRGVQCGADDFELVATDHGMCYTLDTSNFTVNSAGAEDGLSLTLNVEQYEYMPGPHDAAGIKMLLHDSKESPKVHALGQALSAGVHSFLAMKLVSVKNLPSPHGECDSPSLRYYPHYATANCETECRASLLARLCGCRLVYMPGDVPICTLWQYYGCYMPKKSEYSTVITNCKTPTSLRRGTGRLTSC</sequence>
<keyword evidence="9 11" id="KW-0739">Sodium transport</keyword>
<evidence type="ECO:0000256" key="12">
    <source>
        <dbReference type="SAM" id="Phobius"/>
    </source>
</evidence>
<evidence type="ECO:0000256" key="9">
    <source>
        <dbReference type="ARBA" id="ARBA00023201"/>
    </source>
</evidence>
<dbReference type="GO" id="GO:0005886">
    <property type="term" value="C:plasma membrane"/>
    <property type="evidence" value="ECO:0007669"/>
    <property type="project" value="TreeGrafter"/>
</dbReference>
<dbReference type="Gene3D" id="2.60.470.10">
    <property type="entry name" value="Acid-sensing ion channels like domains"/>
    <property type="match status" value="1"/>
</dbReference>
<keyword evidence="2 11" id="KW-0813">Transport</keyword>
<reference evidence="13 14" key="1">
    <citation type="submission" date="2024-02" db="EMBL/GenBank/DDBJ databases">
        <title>Chromosome-scale genome assembly of the rough periwinkle Littorina saxatilis.</title>
        <authorList>
            <person name="De Jode A."/>
            <person name="Faria R."/>
            <person name="Formenti G."/>
            <person name="Sims Y."/>
            <person name="Smith T.P."/>
            <person name="Tracey A."/>
            <person name="Wood J.M.D."/>
            <person name="Zagrodzka Z.B."/>
            <person name="Johannesson K."/>
            <person name="Butlin R.K."/>
            <person name="Leder E.H."/>
        </authorList>
    </citation>
    <scope>NUCLEOTIDE SEQUENCE [LARGE SCALE GENOMIC DNA]</scope>
    <source>
        <strain evidence="13">Snail1</strain>
        <tissue evidence="13">Muscle</tissue>
    </source>
</reference>
<proteinExistence type="inferred from homology"/>
<keyword evidence="8 12" id="KW-0472">Membrane</keyword>
<dbReference type="Pfam" id="PF00858">
    <property type="entry name" value="ASC"/>
    <property type="match status" value="1"/>
</dbReference>
<keyword evidence="4 11" id="KW-0812">Transmembrane</keyword>
<evidence type="ECO:0000256" key="10">
    <source>
        <dbReference type="ARBA" id="ARBA00023303"/>
    </source>
</evidence>
<evidence type="ECO:0000256" key="3">
    <source>
        <dbReference type="ARBA" id="ARBA00022461"/>
    </source>
</evidence>
<evidence type="ECO:0000256" key="11">
    <source>
        <dbReference type="RuleBase" id="RU000679"/>
    </source>
</evidence>
<keyword evidence="10 11" id="KW-0407">Ion channel</keyword>
<evidence type="ECO:0000256" key="5">
    <source>
        <dbReference type="ARBA" id="ARBA00022989"/>
    </source>
</evidence>
<evidence type="ECO:0000256" key="1">
    <source>
        <dbReference type="ARBA" id="ARBA00004141"/>
    </source>
</evidence>
<keyword evidence="5 12" id="KW-1133">Transmembrane helix</keyword>
<evidence type="ECO:0000256" key="7">
    <source>
        <dbReference type="ARBA" id="ARBA00023065"/>
    </source>
</evidence>
<dbReference type="GO" id="GO:0015280">
    <property type="term" value="F:ligand-gated sodium channel activity"/>
    <property type="evidence" value="ECO:0007669"/>
    <property type="project" value="TreeGrafter"/>
</dbReference>
<keyword evidence="7 11" id="KW-0406">Ion transport</keyword>
<comment type="caution">
    <text evidence="13">The sequence shown here is derived from an EMBL/GenBank/DDBJ whole genome shotgun (WGS) entry which is preliminary data.</text>
</comment>
<keyword evidence="3 11" id="KW-0894">Sodium channel</keyword>
<keyword evidence="14" id="KW-1185">Reference proteome</keyword>
<dbReference type="PANTHER" id="PTHR11690">
    <property type="entry name" value="AMILORIDE-SENSITIVE SODIUM CHANNEL-RELATED"/>
    <property type="match status" value="1"/>
</dbReference>
<accession>A0AAN9AU85</accession>
<dbReference type="Proteomes" id="UP001374579">
    <property type="component" value="Unassembled WGS sequence"/>
</dbReference>
<dbReference type="AlphaFoldDB" id="A0AAN9AU85"/>
<evidence type="ECO:0000313" key="13">
    <source>
        <dbReference type="EMBL" id="KAK7093192.1"/>
    </source>
</evidence>
<evidence type="ECO:0000256" key="8">
    <source>
        <dbReference type="ARBA" id="ARBA00023136"/>
    </source>
</evidence>
<evidence type="ECO:0000256" key="2">
    <source>
        <dbReference type="ARBA" id="ARBA00022448"/>
    </source>
</evidence>
<gene>
    <name evidence="13" type="ORF">V1264_006988</name>
</gene>
<feature type="transmembrane region" description="Helical" evidence="12">
    <location>
        <begin position="103"/>
        <end position="121"/>
    </location>
</feature>
<name>A0AAN9AU85_9CAEN</name>
<evidence type="ECO:0000313" key="14">
    <source>
        <dbReference type="Proteomes" id="UP001374579"/>
    </source>
</evidence>